<keyword evidence="2" id="KW-1185">Reference proteome</keyword>
<evidence type="ECO:0000313" key="2">
    <source>
        <dbReference type="Proteomes" id="UP000504603"/>
    </source>
</evidence>
<reference evidence="3" key="1">
    <citation type="submission" date="2025-08" db="UniProtKB">
        <authorList>
            <consortium name="RefSeq"/>
        </authorList>
    </citation>
    <scope>IDENTIFICATION</scope>
    <source>
        <strain evidence="3">OHB3-1</strain>
    </source>
</reference>
<dbReference type="Proteomes" id="UP000504603">
    <property type="component" value="Unplaced"/>
</dbReference>
<gene>
    <name evidence="3" type="primary">LOC111007481</name>
</gene>
<accession>A0A6J1C133</accession>
<dbReference type="KEGG" id="mcha:111007481"/>
<dbReference type="GO" id="GO:0009786">
    <property type="term" value="P:regulation of asymmetric cell division"/>
    <property type="evidence" value="ECO:0007669"/>
    <property type="project" value="InterPro"/>
</dbReference>
<evidence type="ECO:0000313" key="3">
    <source>
        <dbReference type="RefSeq" id="XP_022135556.1"/>
    </source>
</evidence>
<organism evidence="2 3">
    <name type="scientific">Momordica charantia</name>
    <name type="common">Bitter gourd</name>
    <name type="synonym">Balsam pear</name>
    <dbReference type="NCBI Taxonomy" id="3673"/>
    <lineage>
        <taxon>Eukaryota</taxon>
        <taxon>Viridiplantae</taxon>
        <taxon>Streptophyta</taxon>
        <taxon>Embryophyta</taxon>
        <taxon>Tracheophyta</taxon>
        <taxon>Spermatophyta</taxon>
        <taxon>Magnoliopsida</taxon>
        <taxon>eudicotyledons</taxon>
        <taxon>Gunneridae</taxon>
        <taxon>Pentapetalae</taxon>
        <taxon>rosids</taxon>
        <taxon>fabids</taxon>
        <taxon>Cucurbitales</taxon>
        <taxon>Cucurbitaceae</taxon>
        <taxon>Momordiceae</taxon>
        <taxon>Momordica</taxon>
    </lineage>
</organism>
<dbReference type="InterPro" id="IPR040378">
    <property type="entry name" value="BASL"/>
</dbReference>
<name>A0A6J1C133_MOMCH</name>
<dbReference type="PANTHER" id="PTHR33914">
    <property type="entry name" value="18S PRE-RIBOSOMAL ASSEMBLY PROTEIN GAR2-LIKE PROTEIN"/>
    <property type="match status" value="1"/>
</dbReference>
<feature type="region of interest" description="Disordered" evidence="1">
    <location>
        <begin position="40"/>
        <end position="61"/>
    </location>
</feature>
<dbReference type="AlphaFoldDB" id="A0A6J1C133"/>
<dbReference type="RefSeq" id="XP_022135556.1">
    <property type="nucleotide sequence ID" value="XM_022279864.1"/>
</dbReference>
<proteinExistence type="predicted"/>
<protein>
    <submittedName>
        <fullName evidence="3">Uncharacterized protein LOC111007481</fullName>
    </submittedName>
</protein>
<sequence length="359" mass="40479">MMNEFSSLVVDNLQKSRFTEKNKWKVDGVESFRRRSYMVQESDDGLGESEPSGDGRSRFSSMSSIDDELPEFVVFLQETNYEFVKDICIDKAETSHEKCFEEDCDRENGYVPYLLKYNIAVSDGGATEESEDLESSISSIESMQVLEKDFFNKVNEKRKVHYDEIDEVPSDLPRKKTVPKLLLDRKVTGKKAAASTNSIAISLSKILDENKHKGKAAARSNTEHEHGSIYCNSNLSMSKIRGGASSCGHCHECGSTSIPENYAPEDQMGSHRSHGFVYQREDGSSELDPAFNPVRKPSLSSYLGSTSLRSNSSTNSSQSFAFPILQTEWNGSPERMVNADPVQRRRRQLWRICFPCCNF</sequence>
<evidence type="ECO:0000256" key="1">
    <source>
        <dbReference type="SAM" id="MobiDB-lite"/>
    </source>
</evidence>
<dbReference type="GeneID" id="111007481"/>
<dbReference type="OrthoDB" id="1300198at2759"/>
<dbReference type="PANTHER" id="PTHR33914:SF15">
    <property type="entry name" value="PROTEIN WAVE"/>
    <property type="match status" value="1"/>
</dbReference>